<proteinExistence type="predicted"/>
<dbReference type="GO" id="GO:0005506">
    <property type="term" value="F:iron ion binding"/>
    <property type="evidence" value="ECO:0007669"/>
    <property type="project" value="InterPro"/>
</dbReference>
<dbReference type="InterPro" id="IPR034428">
    <property type="entry name" value="ThiH/NoCL/HydG-like"/>
</dbReference>
<evidence type="ECO:0000256" key="2">
    <source>
        <dbReference type="ARBA" id="ARBA00022485"/>
    </source>
</evidence>
<organism evidence="8 9">
    <name type="scientific">candidate division WOR-1 bacterium RIFCSPHIGHO2_01_FULL_53_15</name>
    <dbReference type="NCBI Taxonomy" id="1802564"/>
    <lineage>
        <taxon>Bacteria</taxon>
        <taxon>Bacillati</taxon>
        <taxon>Saganbacteria</taxon>
    </lineage>
</organism>
<dbReference type="InterPro" id="IPR012726">
    <property type="entry name" value="ThiH"/>
</dbReference>
<dbReference type="SUPFAM" id="SSF102114">
    <property type="entry name" value="Radical SAM enzymes"/>
    <property type="match status" value="1"/>
</dbReference>
<feature type="domain" description="Radical SAM core" evidence="7">
    <location>
        <begin position="35"/>
        <end position="270"/>
    </location>
</feature>
<dbReference type="Proteomes" id="UP000178724">
    <property type="component" value="Unassembled WGS sequence"/>
</dbReference>
<dbReference type="PROSITE" id="PS51918">
    <property type="entry name" value="RADICAL_SAM"/>
    <property type="match status" value="1"/>
</dbReference>
<gene>
    <name evidence="8" type="ORF">A2625_06805</name>
</gene>
<reference evidence="8 9" key="1">
    <citation type="journal article" date="2016" name="Nat. Commun.">
        <title>Thousands of microbial genomes shed light on interconnected biogeochemical processes in an aquifer system.</title>
        <authorList>
            <person name="Anantharaman K."/>
            <person name="Brown C.T."/>
            <person name="Hug L.A."/>
            <person name="Sharon I."/>
            <person name="Castelle C.J."/>
            <person name="Probst A.J."/>
            <person name="Thomas B.C."/>
            <person name="Singh A."/>
            <person name="Wilkins M.J."/>
            <person name="Karaoz U."/>
            <person name="Brodie E.L."/>
            <person name="Williams K.H."/>
            <person name="Hubbard S.S."/>
            <person name="Banfield J.F."/>
        </authorList>
    </citation>
    <scope>NUCLEOTIDE SEQUENCE [LARGE SCALE GENOMIC DNA]</scope>
</reference>
<dbReference type="GO" id="GO:0009228">
    <property type="term" value="P:thiamine biosynthetic process"/>
    <property type="evidence" value="ECO:0007669"/>
    <property type="project" value="InterPro"/>
</dbReference>
<evidence type="ECO:0000256" key="4">
    <source>
        <dbReference type="ARBA" id="ARBA00022723"/>
    </source>
</evidence>
<accession>A0A1F4Q4V0</accession>
<dbReference type="InterPro" id="IPR013785">
    <property type="entry name" value="Aldolase_TIM"/>
</dbReference>
<dbReference type="PANTHER" id="PTHR43583">
    <property type="entry name" value="2-IMINOACETATE SYNTHASE"/>
    <property type="match status" value="1"/>
</dbReference>
<dbReference type="InterPro" id="IPR007197">
    <property type="entry name" value="rSAM"/>
</dbReference>
<comment type="caution">
    <text evidence="8">The sequence shown here is derived from an EMBL/GenBank/DDBJ whole genome shotgun (WGS) entry which is preliminary data.</text>
</comment>
<keyword evidence="4" id="KW-0479">Metal-binding</keyword>
<dbReference type="GO" id="GO:0003824">
    <property type="term" value="F:catalytic activity"/>
    <property type="evidence" value="ECO:0007669"/>
    <property type="project" value="InterPro"/>
</dbReference>
<dbReference type="PANTHER" id="PTHR43583:SF1">
    <property type="entry name" value="2-IMINOACETATE SYNTHASE"/>
    <property type="match status" value="1"/>
</dbReference>
<dbReference type="NCBIfam" id="TIGR02351">
    <property type="entry name" value="thiH"/>
    <property type="match status" value="1"/>
</dbReference>
<dbReference type="EMBL" id="METM01000002">
    <property type="protein sequence ID" value="OGB90985.1"/>
    <property type="molecule type" value="Genomic_DNA"/>
</dbReference>
<keyword evidence="5" id="KW-0408">Iron</keyword>
<dbReference type="SMART" id="SM00876">
    <property type="entry name" value="BATS"/>
    <property type="match status" value="1"/>
</dbReference>
<keyword evidence="2" id="KW-0004">4Fe-4S</keyword>
<dbReference type="Pfam" id="PF06968">
    <property type="entry name" value="BATS"/>
    <property type="match status" value="1"/>
</dbReference>
<evidence type="ECO:0000256" key="6">
    <source>
        <dbReference type="ARBA" id="ARBA00023014"/>
    </source>
</evidence>
<dbReference type="AlphaFoldDB" id="A0A1F4Q4V0"/>
<comment type="cofactor">
    <cofactor evidence="1">
        <name>[4Fe-4S] cluster</name>
        <dbReference type="ChEBI" id="CHEBI:49883"/>
    </cofactor>
</comment>
<dbReference type="SFLD" id="SFLDS00029">
    <property type="entry name" value="Radical_SAM"/>
    <property type="match status" value="1"/>
</dbReference>
<name>A0A1F4Q4V0_UNCSA</name>
<keyword evidence="6" id="KW-0411">Iron-sulfur</keyword>
<dbReference type="InterPro" id="IPR010722">
    <property type="entry name" value="BATS_dom"/>
</dbReference>
<evidence type="ECO:0000259" key="7">
    <source>
        <dbReference type="PROSITE" id="PS51918"/>
    </source>
</evidence>
<dbReference type="InterPro" id="IPR058240">
    <property type="entry name" value="rSAM_sf"/>
</dbReference>
<protein>
    <submittedName>
        <fullName evidence="8">Thiamine biosynthesis protein ThiH</fullName>
    </submittedName>
</protein>
<keyword evidence="3" id="KW-0949">S-adenosyl-L-methionine</keyword>
<dbReference type="Gene3D" id="3.20.20.70">
    <property type="entry name" value="Aldolase class I"/>
    <property type="match status" value="1"/>
</dbReference>
<sequence>MNYNDFLELLSEPTAARLEELASHAHELTLKNFGRTILMYAPIYLGNECVNQCAYCGFAEKGEGVFLSVKEALAEAEILHQKGFRHILLVSGERRDKVTMAYLKEVISALHKKFDSIGLEIFPLEEAEYRELFLAGADGLTIYQETYDRDVYKQMHGQGPKANYDFRLGAPERATRAGFYRINIGALLGLNDWRAEAAALGKHAAYLKKKFWRAQISVSFPRLQPSSSKFKPPHPVSDRDLTQMICALRIFQPTLGLVLSTRESEALRDNLIPLGLTQMSAESKTNPGGYSKKFWADEQFEVADKRSVEEVAAAIFAKDYEPVFKDWDRVFI</sequence>
<dbReference type="SFLD" id="SFLDG01060">
    <property type="entry name" value="BATS_domain_containing"/>
    <property type="match status" value="1"/>
</dbReference>
<dbReference type="Pfam" id="PF04055">
    <property type="entry name" value="Radical_SAM"/>
    <property type="match status" value="1"/>
</dbReference>
<evidence type="ECO:0000313" key="8">
    <source>
        <dbReference type="EMBL" id="OGB90985.1"/>
    </source>
</evidence>
<dbReference type="CDD" id="cd01335">
    <property type="entry name" value="Radical_SAM"/>
    <property type="match status" value="1"/>
</dbReference>
<evidence type="ECO:0000256" key="1">
    <source>
        <dbReference type="ARBA" id="ARBA00001966"/>
    </source>
</evidence>
<dbReference type="GO" id="GO:0051539">
    <property type="term" value="F:4 iron, 4 sulfur cluster binding"/>
    <property type="evidence" value="ECO:0007669"/>
    <property type="project" value="UniProtKB-KW"/>
</dbReference>
<evidence type="ECO:0000256" key="3">
    <source>
        <dbReference type="ARBA" id="ARBA00022691"/>
    </source>
</evidence>
<dbReference type="SFLD" id="SFLDG01081">
    <property type="entry name" value="cleavage_of_the_Ca-Cb_bond_in"/>
    <property type="match status" value="1"/>
</dbReference>
<evidence type="ECO:0000256" key="5">
    <source>
        <dbReference type="ARBA" id="ARBA00023004"/>
    </source>
</evidence>
<evidence type="ECO:0000313" key="9">
    <source>
        <dbReference type="Proteomes" id="UP000178724"/>
    </source>
</evidence>